<dbReference type="InterPro" id="IPR023091">
    <property type="entry name" value="MetalPrtase_cat_dom_sf_prd"/>
</dbReference>
<evidence type="ECO:0000256" key="5">
    <source>
        <dbReference type="ARBA" id="ARBA00022801"/>
    </source>
</evidence>
<feature type="region of interest" description="Disordered" evidence="8">
    <location>
        <begin position="160"/>
        <end position="180"/>
    </location>
</feature>
<reference evidence="9 10" key="1">
    <citation type="submission" date="2019-02" db="EMBL/GenBank/DDBJ databases">
        <title>Deep-cultivation of Planctomycetes and their phenomic and genomic characterization uncovers novel biology.</title>
        <authorList>
            <person name="Wiegand S."/>
            <person name="Jogler M."/>
            <person name="Boedeker C."/>
            <person name="Pinto D."/>
            <person name="Vollmers J."/>
            <person name="Rivas-Marin E."/>
            <person name="Kohn T."/>
            <person name="Peeters S.H."/>
            <person name="Heuer A."/>
            <person name="Rast P."/>
            <person name="Oberbeckmann S."/>
            <person name="Bunk B."/>
            <person name="Jeske O."/>
            <person name="Meyerdierks A."/>
            <person name="Storesund J.E."/>
            <person name="Kallscheuer N."/>
            <person name="Luecker S."/>
            <person name="Lage O.M."/>
            <person name="Pohl T."/>
            <person name="Merkel B.J."/>
            <person name="Hornburger P."/>
            <person name="Mueller R.-W."/>
            <person name="Bruemmer F."/>
            <person name="Labrenz M."/>
            <person name="Spormann A.M."/>
            <person name="Op den Camp H."/>
            <person name="Overmann J."/>
            <person name="Amann R."/>
            <person name="Jetten M.S.M."/>
            <person name="Mascher T."/>
            <person name="Medema M.H."/>
            <person name="Devos D.P."/>
            <person name="Kaster A.-K."/>
            <person name="Ovreas L."/>
            <person name="Rohde M."/>
            <person name="Galperin M.Y."/>
            <person name="Jogler C."/>
        </authorList>
    </citation>
    <scope>NUCLEOTIDE SEQUENCE [LARGE SCALE GENOMIC DNA]</scope>
    <source>
        <strain evidence="9 10">I41</strain>
    </source>
</reference>
<comment type="subcellular location">
    <subcellularLocation>
        <location evidence="7">Cytoplasm</location>
    </subcellularLocation>
</comment>
<dbReference type="NCBIfam" id="TIGR00043">
    <property type="entry name" value="rRNA maturation RNase YbeY"/>
    <property type="match status" value="1"/>
</dbReference>
<dbReference type="PANTHER" id="PTHR46986">
    <property type="entry name" value="ENDORIBONUCLEASE YBEY, CHLOROPLASTIC"/>
    <property type="match status" value="1"/>
</dbReference>
<keyword evidence="2 7" id="KW-0540">Nuclease</keyword>
<comment type="cofactor">
    <cofactor evidence="7">
        <name>Zn(2+)</name>
        <dbReference type="ChEBI" id="CHEBI:29105"/>
    </cofactor>
    <text evidence="7">Binds 1 zinc ion.</text>
</comment>
<feature type="compositionally biased region" description="Basic and acidic residues" evidence="8">
    <location>
        <begin position="1"/>
        <end position="10"/>
    </location>
</feature>
<keyword evidence="5 7" id="KW-0378">Hydrolase</keyword>
<dbReference type="HAMAP" id="MF_00009">
    <property type="entry name" value="Endoribonucl_YbeY"/>
    <property type="match status" value="1"/>
</dbReference>
<evidence type="ECO:0000256" key="3">
    <source>
        <dbReference type="ARBA" id="ARBA00022723"/>
    </source>
</evidence>
<evidence type="ECO:0000313" key="9">
    <source>
        <dbReference type="EMBL" id="QDT72140.1"/>
    </source>
</evidence>
<keyword evidence="6 7" id="KW-0862">Zinc</keyword>
<evidence type="ECO:0000256" key="4">
    <source>
        <dbReference type="ARBA" id="ARBA00022759"/>
    </source>
</evidence>
<dbReference type="GO" id="GO:0006364">
    <property type="term" value="P:rRNA processing"/>
    <property type="evidence" value="ECO:0007669"/>
    <property type="project" value="UniProtKB-UniRule"/>
</dbReference>
<evidence type="ECO:0000256" key="7">
    <source>
        <dbReference type="HAMAP-Rule" id="MF_00009"/>
    </source>
</evidence>
<accession>A0A517TUU0</accession>
<keyword evidence="10" id="KW-1185">Reference proteome</keyword>
<evidence type="ECO:0000256" key="8">
    <source>
        <dbReference type="SAM" id="MobiDB-lite"/>
    </source>
</evidence>
<dbReference type="GO" id="GO:0004222">
    <property type="term" value="F:metalloendopeptidase activity"/>
    <property type="evidence" value="ECO:0007669"/>
    <property type="project" value="InterPro"/>
</dbReference>
<dbReference type="Pfam" id="PF02130">
    <property type="entry name" value="YbeY"/>
    <property type="match status" value="1"/>
</dbReference>
<feature type="binding site" evidence="7">
    <location>
        <position position="136"/>
    </location>
    <ligand>
        <name>Zn(2+)</name>
        <dbReference type="ChEBI" id="CHEBI:29105"/>
        <note>catalytic</note>
    </ligand>
</feature>
<feature type="binding site" evidence="7">
    <location>
        <position position="130"/>
    </location>
    <ligand>
        <name>Zn(2+)</name>
        <dbReference type="ChEBI" id="CHEBI:29105"/>
        <note>catalytic</note>
    </ligand>
</feature>
<dbReference type="Gene3D" id="3.40.390.30">
    <property type="entry name" value="Metalloproteases ('zincins'), catalytic domain"/>
    <property type="match status" value="1"/>
</dbReference>
<keyword evidence="7" id="KW-0698">rRNA processing</keyword>
<feature type="region of interest" description="Disordered" evidence="8">
    <location>
        <begin position="1"/>
        <end position="32"/>
    </location>
</feature>
<evidence type="ECO:0000256" key="2">
    <source>
        <dbReference type="ARBA" id="ARBA00022722"/>
    </source>
</evidence>
<evidence type="ECO:0000256" key="6">
    <source>
        <dbReference type="ARBA" id="ARBA00022833"/>
    </source>
</evidence>
<dbReference type="EC" id="3.1.-.-" evidence="7"/>
<gene>
    <name evidence="7 9" type="primary">ybeY</name>
    <name evidence="9" type="ORF">I41_13070</name>
</gene>
<proteinExistence type="inferred from homology"/>
<evidence type="ECO:0000313" key="10">
    <source>
        <dbReference type="Proteomes" id="UP000317909"/>
    </source>
</evidence>
<dbReference type="SUPFAM" id="SSF55486">
    <property type="entry name" value="Metalloproteases ('zincins'), catalytic domain"/>
    <property type="match status" value="1"/>
</dbReference>
<dbReference type="PROSITE" id="PS01306">
    <property type="entry name" value="UPF0054"/>
    <property type="match status" value="1"/>
</dbReference>
<evidence type="ECO:0000256" key="1">
    <source>
        <dbReference type="ARBA" id="ARBA00010875"/>
    </source>
</evidence>
<dbReference type="RefSeq" id="WP_145431735.1">
    <property type="nucleotide sequence ID" value="NZ_CP036339.1"/>
</dbReference>
<dbReference type="AlphaFoldDB" id="A0A517TUU0"/>
<keyword evidence="7" id="KW-0690">Ribosome biogenesis</keyword>
<protein>
    <recommendedName>
        <fullName evidence="7">Endoribonuclease YbeY</fullName>
        <ecNumber evidence="7">3.1.-.-</ecNumber>
    </recommendedName>
</protein>
<dbReference type="InterPro" id="IPR002036">
    <property type="entry name" value="YbeY"/>
</dbReference>
<name>A0A517TUU0_9BACT</name>
<dbReference type="Proteomes" id="UP000317909">
    <property type="component" value="Chromosome"/>
</dbReference>
<dbReference type="GO" id="GO:0004521">
    <property type="term" value="F:RNA endonuclease activity"/>
    <property type="evidence" value="ECO:0007669"/>
    <property type="project" value="UniProtKB-UniRule"/>
</dbReference>
<dbReference type="PANTHER" id="PTHR46986:SF1">
    <property type="entry name" value="ENDORIBONUCLEASE YBEY, CHLOROPLASTIC"/>
    <property type="match status" value="1"/>
</dbReference>
<dbReference type="KEGG" id="llh:I41_13070"/>
<keyword evidence="4 7" id="KW-0255">Endonuclease</keyword>
<dbReference type="EMBL" id="CP036339">
    <property type="protein sequence ID" value="QDT72140.1"/>
    <property type="molecule type" value="Genomic_DNA"/>
</dbReference>
<dbReference type="GO" id="GO:0005737">
    <property type="term" value="C:cytoplasm"/>
    <property type="evidence" value="ECO:0007669"/>
    <property type="project" value="UniProtKB-SubCell"/>
</dbReference>
<dbReference type="GO" id="GO:0008270">
    <property type="term" value="F:zinc ion binding"/>
    <property type="evidence" value="ECO:0007669"/>
    <property type="project" value="UniProtKB-UniRule"/>
</dbReference>
<feature type="binding site" evidence="7">
    <location>
        <position position="126"/>
    </location>
    <ligand>
        <name>Zn(2+)</name>
        <dbReference type="ChEBI" id="CHEBI:29105"/>
        <note>catalytic</note>
    </ligand>
</feature>
<sequence>MNPFRPHEATADDQEPPVRRHQISLTNQTATPVDAEQIERAIRWALADSAYDEASVSVAIVDDDAIHELNRQFLAHDYPTDVLSFTLEDDPPRLEGEIVVSVDTARQNAEEAGWTAADELLLYVIHGALHLAGYLDKSPEDCAEMRAAEAAVLDRLGVRRSPTDGRWSFDGADVQEGPLS</sequence>
<organism evidence="9 10">
    <name type="scientific">Lacipirellula limnantheis</name>
    <dbReference type="NCBI Taxonomy" id="2528024"/>
    <lineage>
        <taxon>Bacteria</taxon>
        <taxon>Pseudomonadati</taxon>
        <taxon>Planctomycetota</taxon>
        <taxon>Planctomycetia</taxon>
        <taxon>Pirellulales</taxon>
        <taxon>Lacipirellulaceae</taxon>
        <taxon>Lacipirellula</taxon>
    </lineage>
</organism>
<keyword evidence="3 7" id="KW-0479">Metal-binding</keyword>
<comment type="similarity">
    <text evidence="1 7">Belongs to the endoribonuclease YbeY family.</text>
</comment>
<keyword evidence="7" id="KW-0963">Cytoplasm</keyword>
<dbReference type="InterPro" id="IPR020549">
    <property type="entry name" value="YbeY_CS"/>
</dbReference>
<dbReference type="OrthoDB" id="9807740at2"/>
<comment type="function">
    <text evidence="7">Single strand-specific metallo-endoribonuclease involved in late-stage 70S ribosome quality control and in maturation of the 3' terminus of the 16S rRNA.</text>
</comment>